<proteinExistence type="predicted"/>
<sequence length="77" mass="9341">MIYPNKHITFEESIIFKMISILENASDYEVDIHELFSRTKNKFKNADEFIYSMDVLYVLDMIEVDFYNETVKYVKRN</sequence>
<dbReference type="EMBL" id="QOVN01000003">
    <property type="protein sequence ID" value="RXG29346.1"/>
    <property type="molecule type" value="Genomic_DNA"/>
</dbReference>
<reference evidence="3" key="2">
    <citation type="submission" date="2016-11" db="EMBL/GenBank/DDBJ databases">
        <authorList>
            <person name="Varghese N."/>
            <person name="Submissions S."/>
        </authorList>
    </citation>
    <scope>NUCLEOTIDE SEQUENCE [LARGE SCALE GENOMIC DNA]</scope>
    <source>
        <strain evidence="3">DSM 19859</strain>
    </source>
</reference>
<dbReference type="RefSeq" id="WP_072982986.1">
    <property type="nucleotide sequence ID" value="NZ_FQXT01000004.1"/>
</dbReference>
<evidence type="ECO:0000313" key="3">
    <source>
        <dbReference type="Proteomes" id="UP000184240"/>
    </source>
</evidence>
<dbReference type="Proteomes" id="UP000184240">
    <property type="component" value="Unassembled WGS sequence"/>
</dbReference>
<dbReference type="EMBL" id="FQXT01000004">
    <property type="protein sequence ID" value="SHI13497.1"/>
    <property type="molecule type" value="Genomic_DNA"/>
</dbReference>
<keyword evidence="4" id="KW-1185">Reference proteome</keyword>
<accession>A0A1M5YN31</accession>
<dbReference type="InterPro" id="IPR046900">
    <property type="entry name" value="ABC-3C_MC7"/>
</dbReference>
<dbReference type="STRING" id="573501.SAMN04487999_2168"/>
<reference evidence="2" key="1">
    <citation type="submission" date="2016-11" db="EMBL/GenBank/DDBJ databases">
        <authorList>
            <person name="Jaros S."/>
            <person name="Januszkiewicz K."/>
            <person name="Wedrychowicz H."/>
        </authorList>
    </citation>
    <scope>NUCLEOTIDE SEQUENCE [LARGE SCALE GENOMIC DNA]</scope>
    <source>
        <strain evidence="2">DSM 19859</strain>
    </source>
</reference>
<dbReference type="OrthoDB" id="3268378at2"/>
<evidence type="ECO:0000313" key="4">
    <source>
        <dbReference type="Proteomes" id="UP000290037"/>
    </source>
</evidence>
<protein>
    <submittedName>
        <fullName evidence="2">Uncharacterized protein</fullName>
    </submittedName>
</protein>
<dbReference type="AlphaFoldDB" id="A0A1M5YN31"/>
<dbReference type="Pfam" id="PF20292">
    <property type="entry name" value="MC7"/>
    <property type="match status" value="1"/>
</dbReference>
<evidence type="ECO:0000313" key="1">
    <source>
        <dbReference type="EMBL" id="RXG29346.1"/>
    </source>
</evidence>
<gene>
    <name evidence="1" type="ORF">DSM01_1444</name>
    <name evidence="2" type="ORF">SAMN04487999_2168</name>
</gene>
<dbReference type="Proteomes" id="UP000290037">
    <property type="component" value="Unassembled WGS sequence"/>
</dbReference>
<organism evidence="2 3">
    <name type="scientific">Leeuwenhoekiella palythoae</name>
    <dbReference type="NCBI Taxonomy" id="573501"/>
    <lineage>
        <taxon>Bacteria</taxon>
        <taxon>Pseudomonadati</taxon>
        <taxon>Bacteroidota</taxon>
        <taxon>Flavobacteriia</taxon>
        <taxon>Flavobacteriales</taxon>
        <taxon>Flavobacteriaceae</taxon>
        <taxon>Leeuwenhoekiella</taxon>
    </lineage>
</organism>
<reference evidence="1 4" key="3">
    <citation type="submission" date="2018-07" db="EMBL/GenBank/DDBJ databases">
        <title>Leeuwenhoekiella genomics.</title>
        <authorList>
            <person name="Tahon G."/>
            <person name="Willems A."/>
        </authorList>
    </citation>
    <scope>NUCLEOTIDE SEQUENCE [LARGE SCALE GENOMIC DNA]</scope>
    <source>
        <strain evidence="1 4">LMG 24856</strain>
    </source>
</reference>
<evidence type="ECO:0000313" key="2">
    <source>
        <dbReference type="EMBL" id="SHI13497.1"/>
    </source>
</evidence>
<name>A0A1M5YN31_9FLAO</name>